<organism evidence="3 4">
    <name type="scientific">Phytoactinopolyspora alkaliphila</name>
    <dbReference type="NCBI Taxonomy" id="1783498"/>
    <lineage>
        <taxon>Bacteria</taxon>
        <taxon>Bacillati</taxon>
        <taxon>Actinomycetota</taxon>
        <taxon>Actinomycetes</taxon>
        <taxon>Jiangellales</taxon>
        <taxon>Jiangellaceae</taxon>
        <taxon>Phytoactinopolyspora</taxon>
    </lineage>
</organism>
<dbReference type="Pfam" id="PF26398">
    <property type="entry name" value="Cap2_linker"/>
    <property type="match status" value="1"/>
</dbReference>
<dbReference type="GO" id="GO:0061503">
    <property type="term" value="F:tRNA threonylcarbamoyladenosine dehydratase"/>
    <property type="evidence" value="ECO:0007669"/>
    <property type="project" value="TreeGrafter"/>
</dbReference>
<name>A0A6N9YP96_9ACTN</name>
<dbReference type="InterPro" id="IPR045886">
    <property type="entry name" value="ThiF/MoeB/HesA"/>
</dbReference>
<evidence type="ECO:0000259" key="1">
    <source>
        <dbReference type="Pfam" id="PF00899"/>
    </source>
</evidence>
<dbReference type="Gene3D" id="3.40.50.720">
    <property type="entry name" value="NAD(P)-binding Rossmann-like Domain"/>
    <property type="match status" value="1"/>
</dbReference>
<dbReference type="PANTHER" id="PTHR43267">
    <property type="entry name" value="TRNA THREONYLCARBAMOYLADENOSINE DEHYDRATASE"/>
    <property type="match status" value="1"/>
</dbReference>
<dbReference type="GO" id="GO:0061504">
    <property type="term" value="P:cyclic threonylcarbamoyladenosine biosynthetic process"/>
    <property type="evidence" value="ECO:0007669"/>
    <property type="project" value="TreeGrafter"/>
</dbReference>
<dbReference type="Pfam" id="PF14457">
    <property type="entry name" value="Prok-E2_A"/>
    <property type="match status" value="1"/>
</dbReference>
<dbReference type="InterPro" id="IPR000594">
    <property type="entry name" value="ThiF_NAD_FAD-bd"/>
</dbReference>
<dbReference type="RefSeq" id="WP_163819642.1">
    <property type="nucleotide sequence ID" value="NZ_JAAGOB010000008.1"/>
</dbReference>
<sequence length="635" mass="69532">MGKVKSRLTDWQQQCLAHLRASAKQLPDTLTGVGTGEFDTETRTLHVPFSLNTSEIDSVPHGLLLEDQESFILAIGPDNEHPPAVYVDHFRFLGHPHVLSGFQFCLYLDETREWDPHHGINGVPNGVLNRLWRWLIKAAKAEFNADEALYHAVGGIPHLSHTGVPVPPIVVSELPQQRGRAASAWLTRRADWCLQLHASRPSGEEAEHMPVFFADHDLPFGAGSDYLYHLTSRLDLHQQQELQIAAALQNSPFYSAQQTPNPECEIGRRPFWVQNGVRAVAQEFDRSQSIAMLTTLAASAARKPEGTPQTLLLAVPHPQGGPRHLIAVYFDAELADHLRRLMRDKTGPLLTFDKARLDRSTPLKWCYVSDERDDVNHRRDIARPVATYHDTEILVLGVGGLGSWIAEFITRAGAAKITVCDTGIITGGLLVRQNYTDHDIGAAKADRLAERLRAIAPGIDIQSRHRIEDDELWTIATSANLIVDATINRAVARRLDIMALDPTRTAVIAQVATDAGTGSLGLAMVHGTKHSISALKTDVQTGHIVNHEPDLEPYRAFWKDPEPGDEFIPTRGCSLPTFHGSAADLAGVAASLTTLIAPHLADGESGAHLIALPHSGITPAYRYIPTSSLAHGSAA</sequence>
<evidence type="ECO:0000313" key="3">
    <source>
        <dbReference type="EMBL" id="NED96866.1"/>
    </source>
</evidence>
<dbReference type="Pfam" id="PF00899">
    <property type="entry name" value="ThiF"/>
    <property type="match status" value="1"/>
</dbReference>
<dbReference type="GO" id="GO:0016779">
    <property type="term" value="F:nucleotidyltransferase activity"/>
    <property type="evidence" value="ECO:0007669"/>
    <property type="project" value="UniProtKB-KW"/>
</dbReference>
<keyword evidence="4" id="KW-1185">Reference proteome</keyword>
<accession>A0A6N9YP96</accession>
<keyword evidence="3" id="KW-0808">Transferase</keyword>
<evidence type="ECO:0000259" key="2">
    <source>
        <dbReference type="Pfam" id="PF26398"/>
    </source>
</evidence>
<dbReference type="PANTHER" id="PTHR43267:SF1">
    <property type="entry name" value="TRNA THREONYLCARBAMOYLADENOSINE DEHYDRATASE"/>
    <property type="match status" value="1"/>
</dbReference>
<evidence type="ECO:0000313" key="4">
    <source>
        <dbReference type="Proteomes" id="UP000469185"/>
    </source>
</evidence>
<dbReference type="SUPFAM" id="SSF69572">
    <property type="entry name" value="Activating enzymes of the ubiquitin-like proteins"/>
    <property type="match status" value="1"/>
</dbReference>
<dbReference type="GO" id="GO:0008641">
    <property type="term" value="F:ubiquitin-like modifier activating enzyme activity"/>
    <property type="evidence" value="ECO:0007669"/>
    <property type="project" value="InterPro"/>
</dbReference>
<dbReference type="AlphaFoldDB" id="A0A6N9YP96"/>
<keyword evidence="3" id="KW-0548">Nucleotidyltransferase</keyword>
<protein>
    <submittedName>
        <fullName evidence="3">ThiF family adenylyltransferase</fullName>
    </submittedName>
</protein>
<dbReference type="Proteomes" id="UP000469185">
    <property type="component" value="Unassembled WGS sequence"/>
</dbReference>
<dbReference type="EMBL" id="JAAGOB010000008">
    <property type="protein sequence ID" value="NED96866.1"/>
    <property type="molecule type" value="Genomic_DNA"/>
</dbReference>
<comment type="caution">
    <text evidence="3">The sequence shown here is derived from an EMBL/GenBank/DDBJ whole genome shotgun (WGS) entry which is preliminary data.</text>
</comment>
<dbReference type="InterPro" id="IPR032865">
    <property type="entry name" value="Prok-E2_A"/>
</dbReference>
<proteinExistence type="predicted"/>
<reference evidence="3 4" key="1">
    <citation type="submission" date="2020-02" db="EMBL/GenBank/DDBJ databases">
        <authorList>
            <person name="Li X.-J."/>
            <person name="Feng X.-M."/>
        </authorList>
    </citation>
    <scope>NUCLEOTIDE SEQUENCE [LARGE SCALE GENOMIC DNA]</scope>
    <source>
        <strain evidence="3 4">CGMCC 4.7225</strain>
    </source>
</reference>
<dbReference type="InterPro" id="IPR035985">
    <property type="entry name" value="Ubiquitin-activating_enz"/>
</dbReference>
<gene>
    <name evidence="3" type="ORF">G1H11_16285</name>
</gene>
<dbReference type="InterPro" id="IPR058964">
    <property type="entry name" value="Cap2_linker"/>
</dbReference>
<feature type="domain" description="THIF-type NAD/FAD binding fold" evidence="1">
    <location>
        <begin position="390"/>
        <end position="511"/>
    </location>
</feature>
<feature type="domain" description="Cap2 central linker" evidence="2">
    <location>
        <begin position="287"/>
        <end position="371"/>
    </location>
</feature>